<feature type="active site" evidence="5">
    <location>
        <position position="47"/>
    </location>
</feature>
<feature type="domain" description="Calpain catalytic" evidence="8">
    <location>
        <begin position="42"/>
        <end position="126"/>
    </location>
</feature>
<evidence type="ECO:0000256" key="7">
    <source>
        <dbReference type="SAM" id="MobiDB-lite"/>
    </source>
</evidence>
<dbReference type="PANTHER" id="PTHR10183">
    <property type="entry name" value="CALPAIN"/>
    <property type="match status" value="1"/>
</dbReference>
<gene>
    <name evidence="9" type="ORF">CYMTET_22543</name>
</gene>
<evidence type="ECO:0000256" key="1">
    <source>
        <dbReference type="ARBA" id="ARBA00007623"/>
    </source>
</evidence>
<evidence type="ECO:0000256" key="2">
    <source>
        <dbReference type="ARBA" id="ARBA00022670"/>
    </source>
</evidence>
<dbReference type="Gene3D" id="3.90.70.10">
    <property type="entry name" value="Cysteine proteinases"/>
    <property type="match status" value="1"/>
</dbReference>
<dbReference type="Gene3D" id="1.50.10.10">
    <property type="match status" value="1"/>
</dbReference>
<keyword evidence="10" id="KW-1185">Reference proteome</keyword>
<dbReference type="AlphaFoldDB" id="A0AAE0L234"/>
<keyword evidence="2" id="KW-0645">Protease</keyword>
<dbReference type="GO" id="GO:0005975">
    <property type="term" value="P:carbohydrate metabolic process"/>
    <property type="evidence" value="ECO:0007669"/>
    <property type="project" value="InterPro"/>
</dbReference>
<reference evidence="9 10" key="1">
    <citation type="journal article" date="2015" name="Genome Biol. Evol.">
        <title>Comparative Genomics of a Bacterivorous Green Alga Reveals Evolutionary Causalities and Consequences of Phago-Mixotrophic Mode of Nutrition.</title>
        <authorList>
            <person name="Burns J.A."/>
            <person name="Paasch A."/>
            <person name="Narechania A."/>
            <person name="Kim E."/>
        </authorList>
    </citation>
    <scope>NUCLEOTIDE SEQUENCE [LARGE SCALE GENOMIC DNA]</scope>
    <source>
        <strain evidence="9 10">PLY_AMNH</strain>
    </source>
</reference>
<dbReference type="Proteomes" id="UP001190700">
    <property type="component" value="Unassembled WGS sequence"/>
</dbReference>
<evidence type="ECO:0000256" key="5">
    <source>
        <dbReference type="PIRSR" id="PIRSR622684-1"/>
    </source>
</evidence>
<keyword evidence="3" id="KW-0378">Hydrolase</keyword>
<dbReference type="EMBL" id="LGRX02011424">
    <property type="protein sequence ID" value="KAK3268984.1"/>
    <property type="molecule type" value="Genomic_DNA"/>
</dbReference>
<keyword evidence="4" id="KW-0788">Thiol protease</keyword>
<feature type="active site" evidence="5">
    <location>
        <position position="67"/>
    </location>
</feature>
<comment type="caution">
    <text evidence="6">Lacks conserved residue(s) required for the propagation of feature annotation.</text>
</comment>
<feature type="region of interest" description="Disordered" evidence="7">
    <location>
        <begin position="134"/>
        <end position="167"/>
    </location>
</feature>
<dbReference type="InterPro" id="IPR001300">
    <property type="entry name" value="Peptidase_C2_calpain_cat"/>
</dbReference>
<dbReference type="InterPro" id="IPR012341">
    <property type="entry name" value="6hp_glycosidase-like_sf"/>
</dbReference>
<dbReference type="SUPFAM" id="SSF54001">
    <property type="entry name" value="Cysteine proteinases"/>
    <property type="match status" value="1"/>
</dbReference>
<dbReference type="InterPro" id="IPR022684">
    <property type="entry name" value="Calpain_cysteine_protease"/>
</dbReference>
<protein>
    <recommendedName>
        <fullName evidence="8">Calpain catalytic domain-containing protein</fullName>
    </recommendedName>
</protein>
<comment type="similarity">
    <text evidence="1">Belongs to the peptidase C2 family.</text>
</comment>
<evidence type="ECO:0000256" key="3">
    <source>
        <dbReference type="ARBA" id="ARBA00022801"/>
    </source>
</evidence>
<evidence type="ECO:0000313" key="9">
    <source>
        <dbReference type="EMBL" id="KAK3268984.1"/>
    </source>
</evidence>
<proteinExistence type="inferred from homology"/>
<evidence type="ECO:0000256" key="4">
    <source>
        <dbReference type="ARBA" id="ARBA00022807"/>
    </source>
</evidence>
<dbReference type="GO" id="GO:0004198">
    <property type="term" value="F:calcium-dependent cysteine-type endopeptidase activity"/>
    <property type="evidence" value="ECO:0007669"/>
    <property type="project" value="InterPro"/>
</dbReference>
<evidence type="ECO:0000259" key="8">
    <source>
        <dbReference type="PROSITE" id="PS50203"/>
    </source>
</evidence>
<evidence type="ECO:0000256" key="6">
    <source>
        <dbReference type="PROSITE-ProRule" id="PRU00239"/>
    </source>
</evidence>
<evidence type="ECO:0000313" key="10">
    <source>
        <dbReference type="Proteomes" id="UP001190700"/>
    </source>
</evidence>
<sequence>MSLKAIHAKLLDCDRRNYVMVLDSMGTDIHSEEEGPDSAVFGMVGGHAYSLIRTVHHKGFRLCRIRNPWGTFEWGGDWSDKSPLWQEHPDVKSVCNPRLDKEDGIFWMAFADVCAHFRAVTVCRLAQNAPKYPSSQVRLQHSSQSPSSGPKGTGSSGKDGSPLFRAPPEMQSTVKTLEAEFSQAMADDRFFPNTYSEEEHMQWRGGDPHGELLEAVQRLVANKFESIAEADLERMQVTCSGLYKGPAGIAYMYFRLALFQTQSSREGAVSRPPSSLLHRAYEWATLGEENVPATRVSFLEGLPG</sequence>
<dbReference type="PANTHER" id="PTHR10183:SF379">
    <property type="entry name" value="CALPAIN-5"/>
    <property type="match status" value="1"/>
</dbReference>
<dbReference type="PROSITE" id="PS50203">
    <property type="entry name" value="CALPAIN_CAT"/>
    <property type="match status" value="1"/>
</dbReference>
<name>A0AAE0L234_9CHLO</name>
<dbReference type="Pfam" id="PF00648">
    <property type="entry name" value="Peptidase_C2"/>
    <property type="match status" value="1"/>
</dbReference>
<organism evidence="9 10">
    <name type="scientific">Cymbomonas tetramitiformis</name>
    <dbReference type="NCBI Taxonomy" id="36881"/>
    <lineage>
        <taxon>Eukaryota</taxon>
        <taxon>Viridiplantae</taxon>
        <taxon>Chlorophyta</taxon>
        <taxon>Pyramimonadophyceae</taxon>
        <taxon>Pyramimonadales</taxon>
        <taxon>Pyramimonadaceae</taxon>
        <taxon>Cymbomonas</taxon>
    </lineage>
</organism>
<dbReference type="GO" id="GO:0006508">
    <property type="term" value="P:proteolysis"/>
    <property type="evidence" value="ECO:0007669"/>
    <property type="project" value="UniProtKB-KW"/>
</dbReference>
<comment type="caution">
    <text evidence="9">The sequence shown here is derived from an EMBL/GenBank/DDBJ whole genome shotgun (WGS) entry which is preliminary data.</text>
</comment>
<accession>A0AAE0L234</accession>
<dbReference type="InterPro" id="IPR038765">
    <property type="entry name" value="Papain-like_cys_pep_sf"/>
</dbReference>